<comment type="catalytic activity">
    <reaction evidence="9 10">
        <text>(R)-lactate + a quinone = a quinol + pyruvate</text>
        <dbReference type="Rhea" id="RHEA:51468"/>
        <dbReference type="ChEBI" id="CHEBI:15361"/>
        <dbReference type="ChEBI" id="CHEBI:16004"/>
        <dbReference type="ChEBI" id="CHEBI:24646"/>
        <dbReference type="ChEBI" id="CHEBI:132124"/>
        <dbReference type="EC" id="1.1.5.12"/>
    </reaction>
</comment>
<evidence type="ECO:0000256" key="9">
    <source>
        <dbReference type="HAMAP-Rule" id="MF_02092"/>
    </source>
</evidence>
<dbReference type="GO" id="GO:0048038">
    <property type="term" value="F:quinone binding"/>
    <property type="evidence" value="ECO:0007669"/>
    <property type="project" value="UniProtKB-KW"/>
</dbReference>
<dbReference type="PANTHER" id="PTHR43716:SF1">
    <property type="entry name" value="D-2-HYDROXYGLUTARATE DEHYDROGENASE, MITOCHONDRIAL"/>
    <property type="match status" value="1"/>
</dbReference>
<organism evidence="13 14">
    <name type="scientific">Caballeronia mineralivorans PML1(12)</name>
    <dbReference type="NCBI Taxonomy" id="908627"/>
    <lineage>
        <taxon>Bacteria</taxon>
        <taxon>Pseudomonadati</taxon>
        <taxon>Pseudomonadota</taxon>
        <taxon>Betaproteobacteria</taxon>
        <taxon>Burkholderiales</taxon>
        <taxon>Burkholderiaceae</taxon>
        <taxon>Caballeronia</taxon>
    </lineage>
</organism>
<comment type="function">
    <text evidence="9 10">Catalyzes the oxidation of D-lactate to pyruvate.</text>
</comment>
<feature type="binding site" evidence="9 11">
    <location>
        <position position="150"/>
    </location>
    <ligand>
        <name>FAD</name>
        <dbReference type="ChEBI" id="CHEBI:57692"/>
    </ligand>
</feature>
<evidence type="ECO:0000256" key="7">
    <source>
        <dbReference type="ARBA" id="ARBA00023002"/>
    </source>
</evidence>
<dbReference type="Pfam" id="PF01565">
    <property type="entry name" value="FAD_binding_4"/>
    <property type="match status" value="1"/>
</dbReference>
<dbReference type="EMBL" id="AEJF01000116">
    <property type="protein sequence ID" value="KLU24823.1"/>
    <property type="molecule type" value="Genomic_DNA"/>
</dbReference>
<dbReference type="PANTHER" id="PTHR43716">
    <property type="entry name" value="D-2-HYDROXYGLUTARATE DEHYDROGENASE, MITOCHONDRIAL"/>
    <property type="match status" value="1"/>
</dbReference>
<comment type="subcellular location">
    <subcellularLocation>
        <location evidence="9">Cell inner membrane</location>
        <topology evidence="9">Peripheral membrane protein</topology>
        <orientation evidence="9">Cytoplasmic side</orientation>
    </subcellularLocation>
</comment>
<keyword evidence="5 9" id="KW-0874">Quinone</keyword>
<evidence type="ECO:0000256" key="3">
    <source>
        <dbReference type="ARBA" id="ARBA00022519"/>
    </source>
</evidence>
<feature type="binding site" evidence="9 11">
    <location>
        <position position="167"/>
    </location>
    <ligand>
        <name>FAD</name>
        <dbReference type="ChEBI" id="CHEBI:57692"/>
    </ligand>
</feature>
<dbReference type="InterPro" id="IPR016173">
    <property type="entry name" value="D-lactate_DH_C-sub2"/>
</dbReference>
<dbReference type="EC" id="1.1.5.12" evidence="9"/>
<evidence type="ECO:0000256" key="8">
    <source>
        <dbReference type="ARBA" id="ARBA00023136"/>
    </source>
</evidence>
<evidence type="ECO:0000256" key="4">
    <source>
        <dbReference type="ARBA" id="ARBA00022630"/>
    </source>
</evidence>
<dbReference type="InterPro" id="IPR016164">
    <property type="entry name" value="FAD-linked_Oxase-like_C"/>
</dbReference>
<dbReference type="GO" id="GO:0006089">
    <property type="term" value="P:lactate metabolic process"/>
    <property type="evidence" value="ECO:0007669"/>
    <property type="project" value="UniProtKB-UniRule"/>
</dbReference>
<comment type="cofactor">
    <cofactor evidence="1 9 10 11">
        <name>FAD</name>
        <dbReference type="ChEBI" id="CHEBI:57692"/>
    </cofactor>
</comment>
<dbReference type="InterPro" id="IPR016166">
    <property type="entry name" value="FAD-bd_PCMH"/>
</dbReference>
<dbReference type="GO" id="GO:0004458">
    <property type="term" value="F:D-lactate dehydrogenase (cytochrome) activity"/>
    <property type="evidence" value="ECO:0007669"/>
    <property type="project" value="UniProtKB-UniRule"/>
</dbReference>
<dbReference type="HAMAP" id="MF_02092">
    <property type="entry name" value="DLDH_Dld"/>
    <property type="match status" value="1"/>
</dbReference>
<dbReference type="GO" id="GO:0071949">
    <property type="term" value="F:FAD binding"/>
    <property type="evidence" value="ECO:0007669"/>
    <property type="project" value="InterPro"/>
</dbReference>
<keyword evidence="7 9" id="KW-0560">Oxidoreductase</keyword>
<accession>A0A0J1FY01</accession>
<keyword evidence="2 9" id="KW-1003">Cell membrane</keyword>
<keyword evidence="3 9" id="KW-0997">Cell inner membrane</keyword>
<sequence>MSAARAPLATLPASAAHTLIADLRNIVGKKHTLMDDSATRRYRTGFRFGAGKALAVVRPGTIVEQWNVLQACITANVIVITQASNTGLTGGSTPDGNDYDRDIVIVSTSRMKKVYVINDGKQVVCLPGATLDQLEKMLKPLNREPHSVIGSSCIGASVFGGVCNNSGGALVQRGPAYTEMAAFAQVDATGRLSLVNHLGIELGEAPDSILGRLERGEFSDSDVRHDAGAGSDHGYATHVRQVDADTPARFNADPQRLHEASGSAGKVMVFAVRLDTFPIEQNAKVFYIGTNRPDELTEIRRHALHDFKHLPISGEYLHRDAFDIAEEYGKDTFLAINYLGTSRLPALFGLKSRFDALFDRFGFFPSHLTDRVMQAASRLFPSHLPPRMKQYRDKYEHHLMLKVTAESVEETRAFLSSYFESATGGYFECTDEEGRKAFLQRFATAGAAVRYRAVHNREVENIVALDVALRRNDRDWIETLPPDIGETISIKLYYGHFLCHVFHQDYIVKKGNDCLEVEHKMWTLLDHRGAEYPAEHNVGHLYHAKAQLAGFYQQLDPCNCFNPGIGQTSKFAKYREAAA</sequence>
<dbReference type="InterPro" id="IPR036318">
    <property type="entry name" value="FAD-bd_PCMH-like_sf"/>
</dbReference>
<dbReference type="PIRSF" id="PIRSF000101">
    <property type="entry name" value="D-lactate_dh"/>
    <property type="match status" value="1"/>
</dbReference>
<dbReference type="SUPFAM" id="SSF55103">
    <property type="entry name" value="FAD-linked oxidases, C-terminal domain"/>
    <property type="match status" value="1"/>
</dbReference>
<feature type="binding site" evidence="11">
    <location>
        <position position="264"/>
    </location>
    <ligand>
        <name>FAD</name>
        <dbReference type="ChEBI" id="CHEBI:57692"/>
    </ligand>
</feature>
<evidence type="ECO:0000256" key="2">
    <source>
        <dbReference type="ARBA" id="ARBA00022475"/>
    </source>
</evidence>
<dbReference type="InterPro" id="IPR006094">
    <property type="entry name" value="Oxid_FAD_bind_N"/>
</dbReference>
<dbReference type="Gene3D" id="3.30.43.10">
    <property type="entry name" value="Uridine Diphospho-n-acetylenolpyruvylglucosamine Reductase, domain 2"/>
    <property type="match status" value="1"/>
</dbReference>
<comment type="caution">
    <text evidence="13">The sequence shown here is derived from an EMBL/GenBank/DDBJ whole genome shotgun (WGS) entry which is preliminary data.</text>
</comment>
<keyword evidence="4 9" id="KW-0285">Flavoprotein</keyword>
<comment type="similarity">
    <text evidence="9">Belongs to the quinone-dependent D-lactate dehydrogenase family.</text>
</comment>
<keyword evidence="14" id="KW-1185">Reference proteome</keyword>
<feature type="binding site" evidence="9 11">
    <location>
        <begin position="83"/>
        <end position="87"/>
    </location>
    <ligand>
        <name>FAD</name>
        <dbReference type="ChEBI" id="CHEBI:57692"/>
    </ligand>
</feature>
<evidence type="ECO:0000256" key="10">
    <source>
        <dbReference type="PIRNR" id="PIRNR000101"/>
    </source>
</evidence>
<dbReference type="RefSeq" id="WP_047848131.1">
    <property type="nucleotide sequence ID" value="NZ_AEJF01000116.1"/>
</dbReference>
<dbReference type="GO" id="GO:0055085">
    <property type="term" value="P:transmembrane transport"/>
    <property type="evidence" value="ECO:0007669"/>
    <property type="project" value="InterPro"/>
</dbReference>
<dbReference type="GO" id="GO:0102029">
    <property type="term" value="F:D-lactate dehydrogenase (quinone) activity"/>
    <property type="evidence" value="ECO:0007669"/>
    <property type="project" value="UniProtKB-EC"/>
</dbReference>
<dbReference type="GO" id="GO:0031234">
    <property type="term" value="C:extrinsic component of cytoplasmic side of plasma membrane"/>
    <property type="evidence" value="ECO:0007669"/>
    <property type="project" value="UniProtKB-UniRule"/>
</dbReference>
<dbReference type="InterPro" id="IPR051264">
    <property type="entry name" value="FAD-oxidored/transferase_4"/>
</dbReference>
<dbReference type="Proteomes" id="UP000035963">
    <property type="component" value="Unassembled WGS sequence"/>
</dbReference>
<dbReference type="NCBIfam" id="NF008387">
    <property type="entry name" value="PRK11183.1"/>
    <property type="match status" value="1"/>
</dbReference>
<feature type="binding site" evidence="9 11">
    <location>
        <position position="269"/>
    </location>
    <ligand>
        <name>FAD</name>
        <dbReference type="ChEBI" id="CHEBI:57692"/>
    </ligand>
</feature>
<dbReference type="GO" id="GO:0022904">
    <property type="term" value="P:respiratory electron transport chain"/>
    <property type="evidence" value="ECO:0007669"/>
    <property type="project" value="InterPro"/>
</dbReference>
<dbReference type="OrthoDB" id="9772552at2"/>
<dbReference type="InterPro" id="IPR012256">
    <property type="entry name" value="D_lactate_DH"/>
</dbReference>
<dbReference type="InterPro" id="IPR016167">
    <property type="entry name" value="FAD-bd_PCMH_sub1"/>
</dbReference>
<dbReference type="Gene3D" id="3.30.465.10">
    <property type="match status" value="1"/>
</dbReference>
<keyword evidence="8 9" id="KW-0472">Membrane</keyword>
<feature type="binding site" evidence="9 11">
    <location>
        <position position="157"/>
    </location>
    <ligand>
        <name>FAD</name>
        <dbReference type="ChEBI" id="CHEBI:57692"/>
    </ligand>
</feature>
<dbReference type="Pfam" id="PF09330">
    <property type="entry name" value="Lact-deh-memb"/>
    <property type="match status" value="1"/>
</dbReference>
<dbReference type="PATRIC" id="fig|908627.4.peg.4167"/>
<protein>
    <recommendedName>
        <fullName evidence="9">Quinone-dependent D-lactate dehydrogenase</fullName>
        <ecNumber evidence="9">1.1.5.12</ecNumber>
    </recommendedName>
    <alternativeName>
        <fullName evidence="9">D-lactate dehydrogenase</fullName>
        <shortName evidence="9">D-LDH</shortName>
    </alternativeName>
</protein>
<dbReference type="FunFam" id="3.30.43.10:FF:000005">
    <property type="entry name" value="Quinone-dependent D-lactate dehydrogenase"/>
    <property type="match status" value="1"/>
</dbReference>
<dbReference type="PROSITE" id="PS51387">
    <property type="entry name" value="FAD_PCMH"/>
    <property type="match status" value="1"/>
</dbReference>
<evidence type="ECO:0000313" key="13">
    <source>
        <dbReference type="EMBL" id="KLU24823.1"/>
    </source>
</evidence>
<feature type="binding site" evidence="9 11">
    <location>
        <begin position="91"/>
        <end position="92"/>
    </location>
    <ligand>
        <name>FAD</name>
        <dbReference type="ChEBI" id="CHEBI:57692"/>
    </ligand>
</feature>
<evidence type="ECO:0000256" key="1">
    <source>
        <dbReference type="ARBA" id="ARBA00001974"/>
    </source>
</evidence>
<dbReference type="Gene3D" id="3.30.1370.20">
    <property type="entry name" value="D-lactate dehydrogenase, cap domain, subdomain 2"/>
    <property type="match status" value="1"/>
</dbReference>
<name>A0A0J1FY01_9BURK</name>
<feature type="domain" description="FAD-binding PCMH-type" evidence="12">
    <location>
        <begin position="49"/>
        <end position="246"/>
    </location>
</feature>
<evidence type="ECO:0000256" key="5">
    <source>
        <dbReference type="ARBA" id="ARBA00022719"/>
    </source>
</evidence>
<dbReference type="InterPro" id="IPR016169">
    <property type="entry name" value="FAD-bd_PCMH_sub2"/>
</dbReference>
<evidence type="ECO:0000256" key="6">
    <source>
        <dbReference type="ARBA" id="ARBA00022827"/>
    </source>
</evidence>
<dbReference type="AlphaFoldDB" id="A0A0J1FY01"/>
<reference evidence="13 14" key="1">
    <citation type="journal article" date="2015" name="Genome Announc.">
        <title>Draft Genome Sequence of Burkholderia sp. Strain PML1(12), an Ectomycorrhizosphere-Inhabiting Bacterium with Effective Mineral-Weathering Ability.</title>
        <authorList>
            <person name="Uroz S."/>
            <person name="Oger P."/>
        </authorList>
    </citation>
    <scope>NUCLEOTIDE SEQUENCE [LARGE SCALE GENOMIC DNA]</scope>
    <source>
        <strain evidence="14">PML1(12)</strain>
    </source>
</reference>
<evidence type="ECO:0000259" key="12">
    <source>
        <dbReference type="PROSITE" id="PS51387"/>
    </source>
</evidence>
<evidence type="ECO:0000256" key="11">
    <source>
        <dbReference type="PIRSR" id="PIRSR000101-1"/>
    </source>
</evidence>
<evidence type="ECO:0000313" key="14">
    <source>
        <dbReference type="Proteomes" id="UP000035963"/>
    </source>
</evidence>
<dbReference type="InterPro" id="IPR016172">
    <property type="entry name" value="D-lactate_DH_C-sub1"/>
</dbReference>
<dbReference type="SUPFAM" id="SSF56176">
    <property type="entry name" value="FAD-binding/transporter-associated domain-like"/>
    <property type="match status" value="1"/>
</dbReference>
<keyword evidence="6 9" id="KW-0274">FAD</keyword>
<dbReference type="InterPro" id="IPR015409">
    <property type="entry name" value="Lactate_DH_C"/>
</dbReference>
<proteinExistence type="inferred from homology"/>
<dbReference type="Gene3D" id="3.30.70.610">
    <property type="entry name" value="D-lactate dehydrogenase, cap domain, subdomain 1"/>
    <property type="match status" value="2"/>
</dbReference>
<gene>
    <name evidence="9" type="primary">dld</name>
    <name evidence="13" type="ORF">EOS_18635</name>
</gene>